<comment type="caution">
    <text evidence="4">The sequence shown here is derived from an EMBL/GenBank/DDBJ whole genome shotgun (WGS) entry which is preliminary data.</text>
</comment>
<evidence type="ECO:0000259" key="3">
    <source>
        <dbReference type="PROSITE" id="PS50041"/>
    </source>
</evidence>
<feature type="compositionally biased region" description="Basic residues" evidence="1">
    <location>
        <begin position="30"/>
        <end position="56"/>
    </location>
</feature>
<evidence type="ECO:0000313" key="4">
    <source>
        <dbReference type="EMBL" id="CAB3379239.1"/>
    </source>
</evidence>
<dbReference type="EMBL" id="CADEPI010000182">
    <property type="protein sequence ID" value="CAB3379239.1"/>
    <property type="molecule type" value="Genomic_DNA"/>
</dbReference>
<evidence type="ECO:0000256" key="2">
    <source>
        <dbReference type="SAM" id="SignalP"/>
    </source>
</evidence>
<dbReference type="SMART" id="SM00034">
    <property type="entry name" value="CLECT"/>
    <property type="match status" value="1"/>
</dbReference>
<keyword evidence="5" id="KW-1185">Reference proteome</keyword>
<dbReference type="SUPFAM" id="SSF47565">
    <property type="entry name" value="Insect pheromone/odorant-binding proteins"/>
    <property type="match status" value="1"/>
</dbReference>
<dbReference type="PROSITE" id="PS50041">
    <property type="entry name" value="C_TYPE_LECTIN_2"/>
    <property type="match status" value="1"/>
</dbReference>
<dbReference type="OrthoDB" id="6340082at2759"/>
<name>A0A8S1DCQ5_9INSE</name>
<dbReference type="InterPro" id="IPR036728">
    <property type="entry name" value="PBP_GOBP_sf"/>
</dbReference>
<dbReference type="Proteomes" id="UP000494165">
    <property type="component" value="Unassembled WGS sequence"/>
</dbReference>
<dbReference type="Pfam" id="PF01395">
    <property type="entry name" value="PBP_GOBP"/>
    <property type="match status" value="1"/>
</dbReference>
<dbReference type="CDD" id="cd23992">
    <property type="entry name" value="PBP_GOBP"/>
    <property type="match status" value="1"/>
</dbReference>
<dbReference type="InterPro" id="IPR016186">
    <property type="entry name" value="C-type_lectin-like/link_sf"/>
</dbReference>
<gene>
    <name evidence="4" type="ORF">CLODIP_2_CD12065</name>
</gene>
<feature type="signal peptide" evidence="2">
    <location>
        <begin position="1"/>
        <end position="26"/>
    </location>
</feature>
<sequence>MRCRSWFYFIVLAALIATFLIMTTDAQSKSKSKAKQKQQKRGGTTRKRTTARRPRSTTKPMATTKKKAVQTITGDPFNLTLETTPDVDTGFSCYDSCHPNSTFLDTTGKISNPSSYGQFVEACGKTYLIGSPLKDWDENWQTCCAIGMQPVIVDTMDESQCLASKLQSIVPPNTAYWSGGFKHELNNMWSWCSKDSPEPIDDSLITEISNDESKFEDTAIQLSFDYSTLLTNWKPENTYNLMCESVEKTTIDLVGSRNCRAKCINKECVRNTTFFKPGLGEQFELKDRYKHGRWISKCGRYFLFSKEKATYFEARDKCCALNTRLLAIKTEAKRKCLTKMARDYPEIIGNYWTSGADFGCPNNFRWCSVDRAFLRREINWGPGEPRVTKGDCVYVKTSALHPQNTTLHVGKCTDQMQYACEVRQSGTSVEAVQKECAELMVLSLDEVYALDIPENYTYRMKCYVKCLGDNLGMIVNNTLQEGNVLKLMESSNEKSDMQKGYDAIQKCKNERGKLNLSKSAFF</sequence>
<dbReference type="GO" id="GO:0005549">
    <property type="term" value="F:odorant binding"/>
    <property type="evidence" value="ECO:0007669"/>
    <property type="project" value="InterPro"/>
</dbReference>
<protein>
    <recommendedName>
        <fullName evidence="3">C-type lectin domain-containing protein</fullName>
    </recommendedName>
</protein>
<dbReference type="InterPro" id="IPR006170">
    <property type="entry name" value="PBP/GOBP"/>
</dbReference>
<feature type="chain" id="PRO_5035899251" description="C-type lectin domain-containing protein" evidence="2">
    <location>
        <begin position="27"/>
        <end position="522"/>
    </location>
</feature>
<feature type="domain" description="C-type lectin" evidence="3">
    <location>
        <begin position="297"/>
        <end position="421"/>
    </location>
</feature>
<dbReference type="SUPFAM" id="SSF56436">
    <property type="entry name" value="C-type lectin-like"/>
    <property type="match status" value="2"/>
</dbReference>
<reference evidence="4 5" key="1">
    <citation type="submission" date="2020-04" db="EMBL/GenBank/DDBJ databases">
        <authorList>
            <person name="Alioto T."/>
            <person name="Alioto T."/>
            <person name="Gomez Garrido J."/>
        </authorList>
    </citation>
    <scope>NUCLEOTIDE SEQUENCE [LARGE SCALE GENOMIC DNA]</scope>
</reference>
<accession>A0A8S1DCQ5</accession>
<dbReference type="Gene3D" id="3.10.100.10">
    <property type="entry name" value="Mannose-Binding Protein A, subunit A"/>
    <property type="match status" value="2"/>
</dbReference>
<keyword evidence="2" id="KW-0732">Signal</keyword>
<dbReference type="Gene3D" id="1.10.238.20">
    <property type="entry name" value="Pheromone/general odorant binding protein domain"/>
    <property type="match status" value="1"/>
</dbReference>
<dbReference type="InterPro" id="IPR016187">
    <property type="entry name" value="CTDL_fold"/>
</dbReference>
<evidence type="ECO:0000313" key="5">
    <source>
        <dbReference type="Proteomes" id="UP000494165"/>
    </source>
</evidence>
<feature type="region of interest" description="Disordered" evidence="1">
    <location>
        <begin position="30"/>
        <end position="65"/>
    </location>
</feature>
<evidence type="ECO:0000256" key="1">
    <source>
        <dbReference type="SAM" id="MobiDB-lite"/>
    </source>
</evidence>
<dbReference type="AlphaFoldDB" id="A0A8S1DCQ5"/>
<dbReference type="InterPro" id="IPR001304">
    <property type="entry name" value="C-type_lectin-like"/>
</dbReference>
<organism evidence="4 5">
    <name type="scientific">Cloeon dipterum</name>
    <dbReference type="NCBI Taxonomy" id="197152"/>
    <lineage>
        <taxon>Eukaryota</taxon>
        <taxon>Metazoa</taxon>
        <taxon>Ecdysozoa</taxon>
        <taxon>Arthropoda</taxon>
        <taxon>Hexapoda</taxon>
        <taxon>Insecta</taxon>
        <taxon>Pterygota</taxon>
        <taxon>Palaeoptera</taxon>
        <taxon>Ephemeroptera</taxon>
        <taxon>Pisciforma</taxon>
        <taxon>Baetidae</taxon>
        <taxon>Cloeon</taxon>
    </lineage>
</organism>
<proteinExistence type="predicted"/>